<accession>A0A4Q7WYL4</accession>
<evidence type="ECO:0000259" key="1">
    <source>
        <dbReference type="Pfam" id="PF22316"/>
    </source>
</evidence>
<keyword evidence="3" id="KW-1185">Reference proteome</keyword>
<dbReference type="Pfam" id="PF22316">
    <property type="entry name" value="ABhydrolase-like_N"/>
    <property type="match status" value="1"/>
</dbReference>
<feature type="domain" description="BCE-2095-like N-terminal" evidence="1">
    <location>
        <begin position="8"/>
        <end position="106"/>
    </location>
</feature>
<dbReference type="InterPro" id="IPR029058">
    <property type="entry name" value="AB_hydrolase_fold"/>
</dbReference>
<dbReference type="EMBL" id="SHKR01000012">
    <property type="protein sequence ID" value="RZU15408.1"/>
    <property type="molecule type" value="Genomic_DNA"/>
</dbReference>
<dbReference type="Proteomes" id="UP000292027">
    <property type="component" value="Unassembled WGS sequence"/>
</dbReference>
<gene>
    <name evidence="2" type="ORF">EV645_2945</name>
</gene>
<organism evidence="2 3">
    <name type="scientific">Kribbella rubisoli</name>
    <dbReference type="NCBI Taxonomy" id="3075929"/>
    <lineage>
        <taxon>Bacteria</taxon>
        <taxon>Bacillati</taxon>
        <taxon>Actinomycetota</taxon>
        <taxon>Actinomycetes</taxon>
        <taxon>Propionibacteriales</taxon>
        <taxon>Kribbellaceae</taxon>
        <taxon>Kribbella</taxon>
    </lineage>
</organism>
<evidence type="ECO:0000313" key="3">
    <source>
        <dbReference type="Proteomes" id="UP000292027"/>
    </source>
</evidence>
<reference evidence="2 3" key="1">
    <citation type="journal article" date="2015" name="Stand. Genomic Sci.">
        <title>Genomic Encyclopedia of Bacterial and Archaeal Type Strains, Phase III: the genomes of soil and plant-associated and newly described type strains.</title>
        <authorList>
            <person name="Whitman W.B."/>
            <person name="Woyke T."/>
            <person name="Klenk H.P."/>
            <person name="Zhou Y."/>
            <person name="Lilburn T.G."/>
            <person name="Beck B.J."/>
            <person name="De Vos P."/>
            <person name="Vandamme P."/>
            <person name="Eisen J.A."/>
            <person name="Garrity G."/>
            <person name="Hugenholtz P."/>
            <person name="Kyrpides N.C."/>
        </authorList>
    </citation>
    <scope>NUCLEOTIDE SEQUENCE [LARGE SCALE GENOMIC DNA]</scope>
    <source>
        <strain evidence="2 3">VKM Ac-2540</strain>
    </source>
</reference>
<dbReference type="OrthoDB" id="4334992at2"/>
<comment type="caution">
    <text evidence="2">The sequence shown here is derived from an EMBL/GenBank/DDBJ whole genome shotgun (WGS) entry which is preliminary data.</text>
</comment>
<proteinExistence type="predicted"/>
<dbReference type="InterPro" id="IPR054527">
    <property type="entry name" value="BCE_2095-like_N"/>
</dbReference>
<sequence length="290" mass="30460">MAETSRFDALIDRVVSLYSGGEPQHALELLAAESAGLEPWAADLAHLKACLLGVSGDDDGALRTLQEASEAGLWWDPSILTGDDDLSALQDRPEFQELVAVSGERVSDDPVPPLIELPIGALTGTVVALHGAGQRADQAAENWAPVLDLGYALVCLTSSRRMTPMYRTWPDRELATADICRGLDALPAELRELPLVAAGFSAGGRAALDWALTSAPAPVAGALLMAPALRELPDARASLSPATIWIGTDDGLLAAVDGAADQLSGFAIERIPGLAHTFPDDFGERLRGVL</sequence>
<dbReference type="RefSeq" id="WP_130443968.1">
    <property type="nucleotide sequence ID" value="NZ_SHKR01000012.1"/>
</dbReference>
<dbReference type="Gene3D" id="3.40.50.1820">
    <property type="entry name" value="alpha/beta hydrolase"/>
    <property type="match status" value="1"/>
</dbReference>
<dbReference type="SUPFAM" id="SSF53474">
    <property type="entry name" value="alpha/beta-Hydrolases"/>
    <property type="match status" value="1"/>
</dbReference>
<protein>
    <submittedName>
        <fullName evidence="2">Esterase</fullName>
    </submittedName>
</protein>
<evidence type="ECO:0000313" key="2">
    <source>
        <dbReference type="EMBL" id="RZU15408.1"/>
    </source>
</evidence>
<name>A0A4Q7WYL4_9ACTN</name>
<dbReference type="AlphaFoldDB" id="A0A4Q7WYL4"/>